<name>A0ABY9YSI4_9GAMM</name>
<reference evidence="2 3" key="1">
    <citation type="submission" date="2022-12" db="EMBL/GenBank/DDBJ databases">
        <title>Two new species, Stenotrophomonas aracearum and Stenotrophomonas oahuensis, isolated from Anthurium (Araceae family) in Hawaii.</title>
        <authorList>
            <person name="Chunag S.C."/>
            <person name="Dobhal S."/>
            <person name="Alvarez A."/>
            <person name="Arif M."/>
        </authorList>
    </citation>
    <scope>NUCLEOTIDE SEQUENCE [LARGE SCALE GENOMIC DNA]</scope>
    <source>
        <strain evidence="2 3">A5586</strain>
    </source>
</reference>
<evidence type="ECO:0000313" key="2">
    <source>
        <dbReference type="EMBL" id="WNH53841.1"/>
    </source>
</evidence>
<protein>
    <submittedName>
        <fullName evidence="2">Cytochrome c oxidase assembly factor Coa1 family protein</fullName>
    </submittedName>
</protein>
<dbReference type="InterPro" id="IPR014807">
    <property type="entry name" value="Coa1"/>
</dbReference>
<gene>
    <name evidence="2" type="ORF">PDM29_06055</name>
</gene>
<dbReference type="Pfam" id="PF08695">
    <property type="entry name" value="Coa1"/>
    <property type="match status" value="1"/>
</dbReference>
<dbReference type="Proteomes" id="UP001302072">
    <property type="component" value="Chromosome"/>
</dbReference>
<keyword evidence="1" id="KW-0472">Membrane</keyword>
<dbReference type="EMBL" id="CP115541">
    <property type="protein sequence ID" value="WNH53841.1"/>
    <property type="molecule type" value="Genomic_DNA"/>
</dbReference>
<dbReference type="RefSeq" id="WP_311192971.1">
    <property type="nucleotide sequence ID" value="NZ_CP115541.1"/>
</dbReference>
<keyword evidence="1" id="KW-0812">Transmembrane</keyword>
<feature type="transmembrane region" description="Helical" evidence="1">
    <location>
        <begin position="20"/>
        <end position="43"/>
    </location>
</feature>
<evidence type="ECO:0000256" key="1">
    <source>
        <dbReference type="SAM" id="Phobius"/>
    </source>
</evidence>
<proteinExistence type="predicted"/>
<keyword evidence="3" id="KW-1185">Reference proteome</keyword>
<accession>A0ABY9YSI4</accession>
<keyword evidence="1" id="KW-1133">Transmembrane helix</keyword>
<organism evidence="2 3">
    <name type="scientific">Stenotrophomonas oahuensis</name>
    <dbReference type="NCBI Taxonomy" id="3003271"/>
    <lineage>
        <taxon>Bacteria</taxon>
        <taxon>Pseudomonadati</taxon>
        <taxon>Pseudomonadota</taxon>
        <taxon>Gammaproteobacteria</taxon>
        <taxon>Lysobacterales</taxon>
        <taxon>Lysobacteraceae</taxon>
        <taxon>Stenotrophomonas</taxon>
    </lineage>
</organism>
<evidence type="ECO:0000313" key="3">
    <source>
        <dbReference type="Proteomes" id="UP001302072"/>
    </source>
</evidence>
<sequence>MTPPPALPQAPSNGWWSRHWRWAMPLGVLACVAALVGVVWLALAQWSHWSRSSEPYQEAMRRARCSIELRHVLGEPIQDGYLPSGNMQRSADGTGYSEFVVDLKGSKGTGQLFLEARREEGRWDYPRMYVLTETSEAIDLTALDDAEAAKVCALQECREQNHCLPAPPQPLD</sequence>